<evidence type="ECO:0000256" key="7">
    <source>
        <dbReference type="ARBA" id="ARBA00022801"/>
    </source>
</evidence>
<dbReference type="KEGG" id="ein:Eint_081120"/>
<dbReference type="InterPro" id="IPR014013">
    <property type="entry name" value="Helic_SF1/SF2_ATP-bd_DinG/Rad3"/>
</dbReference>
<protein>
    <recommendedName>
        <fullName evidence="4">ATP-dependent DNA helicase CHL1</fullName>
        <ecNumber evidence="15">5.6.2.3</ecNumber>
    </recommendedName>
    <alternativeName>
        <fullName evidence="3">ATP-dependent DNA helicase chl1</fullName>
    </alternativeName>
    <alternativeName>
        <fullName evidence="14">Chromosome loss protein 1</fullName>
    </alternativeName>
    <alternativeName>
        <fullName evidence="16 17">DNA 5'-3' helicase CHL1</fullName>
    </alternativeName>
</protein>
<dbReference type="HOGENOM" id="CLU_006515_2_1_1"/>
<feature type="domain" description="Helicase ATP-binding" evidence="20">
    <location>
        <begin position="1"/>
        <end position="274"/>
    </location>
</feature>
<dbReference type="Pfam" id="PF13307">
    <property type="entry name" value="Helicase_C_2"/>
    <property type="match status" value="1"/>
</dbReference>
<evidence type="ECO:0000256" key="1">
    <source>
        <dbReference type="ARBA" id="ARBA00001966"/>
    </source>
</evidence>
<evidence type="ECO:0000256" key="6">
    <source>
        <dbReference type="ARBA" id="ARBA00022741"/>
    </source>
</evidence>
<dbReference type="AlphaFoldDB" id="E0S8S7"/>
<keyword evidence="22" id="KW-1185">Reference proteome</keyword>
<dbReference type="OrthoDB" id="267079at2759"/>
<dbReference type="GO" id="GO:0005524">
    <property type="term" value="F:ATP binding"/>
    <property type="evidence" value="ECO:0007669"/>
    <property type="project" value="UniProtKB-KW"/>
</dbReference>
<comment type="function">
    <text evidence="18">ATP-dependent DNA helicase important for chromosome transmission and normal cell cycle progression in G(2)/M. May have a role in changing DNA topology to allow the loading of proteins involved in maintaining sister chromatid cohesion in the vicinity of the centromeres. Has a specific role in chromosome segregation during meiosis II.</text>
</comment>
<comment type="catalytic activity">
    <reaction evidence="19">
        <text>ATP + H2O = ADP + phosphate + H(+)</text>
        <dbReference type="Rhea" id="RHEA:13065"/>
        <dbReference type="ChEBI" id="CHEBI:15377"/>
        <dbReference type="ChEBI" id="CHEBI:15378"/>
        <dbReference type="ChEBI" id="CHEBI:30616"/>
        <dbReference type="ChEBI" id="CHEBI:43474"/>
        <dbReference type="ChEBI" id="CHEBI:456216"/>
        <dbReference type="EC" id="5.6.2.3"/>
    </reaction>
</comment>
<dbReference type="Proteomes" id="UP000002313">
    <property type="component" value="Chromosome VIII"/>
</dbReference>
<gene>
    <name evidence="21" type="ORF">Eint_081120</name>
</gene>
<evidence type="ECO:0000256" key="3">
    <source>
        <dbReference type="ARBA" id="ARBA00016387"/>
    </source>
</evidence>
<dbReference type="GO" id="GO:0034085">
    <property type="term" value="P:establishment of sister chromatid cohesion"/>
    <property type="evidence" value="ECO:0007669"/>
    <property type="project" value="TreeGrafter"/>
</dbReference>
<dbReference type="PROSITE" id="PS00690">
    <property type="entry name" value="DEAH_ATP_HELICASE"/>
    <property type="match status" value="1"/>
</dbReference>
<evidence type="ECO:0000256" key="19">
    <source>
        <dbReference type="ARBA" id="ARBA00048954"/>
    </source>
</evidence>
<dbReference type="InterPro" id="IPR045028">
    <property type="entry name" value="DinG/Rad3-like"/>
</dbReference>
<dbReference type="PANTHER" id="PTHR11472:SF41">
    <property type="entry name" value="ATP-DEPENDENT DNA HELICASE DDX11-RELATED"/>
    <property type="match status" value="1"/>
</dbReference>
<evidence type="ECO:0000256" key="18">
    <source>
        <dbReference type="ARBA" id="ARBA00045702"/>
    </source>
</evidence>
<evidence type="ECO:0000313" key="22">
    <source>
        <dbReference type="Proteomes" id="UP000002313"/>
    </source>
</evidence>
<keyword evidence="8" id="KW-0347">Helicase</keyword>
<keyword evidence="10" id="KW-0408">Iron</keyword>
<evidence type="ECO:0000256" key="8">
    <source>
        <dbReference type="ARBA" id="ARBA00022806"/>
    </source>
</evidence>
<evidence type="ECO:0000313" key="21">
    <source>
        <dbReference type="EMBL" id="ADM12044.1"/>
    </source>
</evidence>
<dbReference type="InterPro" id="IPR006554">
    <property type="entry name" value="Helicase-like_DEXD_c2"/>
</dbReference>
<dbReference type="VEuPathDB" id="MicrosporidiaDB:Eint_081120"/>
<dbReference type="PROSITE" id="PS51193">
    <property type="entry name" value="HELICASE_ATP_BIND_2"/>
    <property type="match status" value="1"/>
</dbReference>
<dbReference type="Gene3D" id="3.40.50.300">
    <property type="entry name" value="P-loop containing nucleotide triphosphate hydrolases"/>
    <property type="match status" value="2"/>
</dbReference>
<evidence type="ECO:0000256" key="17">
    <source>
        <dbReference type="ARBA" id="ARBA00045008"/>
    </source>
</evidence>
<dbReference type="GO" id="GO:0003677">
    <property type="term" value="F:DNA binding"/>
    <property type="evidence" value="ECO:0007669"/>
    <property type="project" value="InterPro"/>
</dbReference>
<dbReference type="Pfam" id="PF06733">
    <property type="entry name" value="DEAD_2"/>
    <property type="match status" value="1"/>
</dbReference>
<dbReference type="InterPro" id="IPR027417">
    <property type="entry name" value="P-loop_NTPase"/>
</dbReference>
<keyword evidence="5" id="KW-0479">Metal-binding</keyword>
<keyword evidence="13" id="KW-0131">Cell cycle</keyword>
<evidence type="ECO:0000256" key="11">
    <source>
        <dbReference type="ARBA" id="ARBA00023014"/>
    </source>
</evidence>
<dbReference type="EMBL" id="CP001949">
    <property type="protein sequence ID" value="ADM12044.1"/>
    <property type="molecule type" value="Genomic_DNA"/>
</dbReference>
<dbReference type="GO" id="GO:0006139">
    <property type="term" value="P:nucleobase-containing compound metabolic process"/>
    <property type="evidence" value="ECO:0007669"/>
    <property type="project" value="InterPro"/>
</dbReference>
<dbReference type="InterPro" id="IPR006555">
    <property type="entry name" value="ATP-dep_Helicase_C"/>
</dbReference>
<keyword evidence="9" id="KW-0067">ATP-binding</keyword>
<reference evidence="21 22" key="2">
    <citation type="journal article" date="2012" name="Proc. Natl. Acad. Sci. U.S.A.">
        <title>Gain and loss of multiple functionally related, horizontally transferred genes in the reduced genomes of two microsporidian parasites.</title>
        <authorList>
            <person name="Pombert J.-F."/>
            <person name="Selman M."/>
            <person name="Burki F."/>
            <person name="Bardell F.T."/>
            <person name="Farinelli L."/>
            <person name="Solter L.F."/>
            <person name="Whitman D.W."/>
            <person name="Weiss L.M."/>
            <person name="Corradi N."/>
            <person name="Keeling P.J."/>
        </authorList>
    </citation>
    <scope>NUCLEOTIDE SEQUENCE [LARGE SCALE GENOMIC DNA]</scope>
    <source>
        <strain evidence="21 22">ATCC 50506</strain>
    </source>
</reference>
<keyword evidence="7" id="KW-0378">Hydrolase</keyword>
<proteinExistence type="inferred from homology"/>
<dbReference type="PANTHER" id="PTHR11472">
    <property type="entry name" value="DNA REPAIR DEAD HELICASE RAD3/XP-D SUBFAMILY MEMBER"/>
    <property type="match status" value="1"/>
</dbReference>
<dbReference type="InterPro" id="IPR010614">
    <property type="entry name" value="RAD3-like_helicase_DEAD"/>
</dbReference>
<dbReference type="EC" id="5.6.2.3" evidence="15"/>
<accession>E0S8S7</accession>
<evidence type="ECO:0000256" key="9">
    <source>
        <dbReference type="ARBA" id="ARBA00022840"/>
    </source>
</evidence>
<name>E0S8S7_ENCIT</name>
<dbReference type="GO" id="GO:0005634">
    <property type="term" value="C:nucleus"/>
    <property type="evidence" value="ECO:0007669"/>
    <property type="project" value="TreeGrafter"/>
</dbReference>
<evidence type="ECO:0000256" key="16">
    <source>
        <dbReference type="ARBA" id="ARBA00044998"/>
    </source>
</evidence>
<dbReference type="GO" id="GO:0016818">
    <property type="term" value="F:hydrolase activity, acting on acid anhydrides, in phosphorus-containing anhydrides"/>
    <property type="evidence" value="ECO:0007669"/>
    <property type="project" value="InterPro"/>
</dbReference>
<reference evidence="21 22" key="1">
    <citation type="journal article" date="2010" name="Nat. Commun.">
        <title>The complete sequence of the smallest known nuclear genome from the microsporidian Encephalitozoon intestinalis.</title>
        <authorList>
            <person name="Corradi N."/>
            <person name="Pombert J.-F."/>
            <person name="Farinelli L."/>
            <person name="Didier E.S."/>
            <person name="Keeling P.J."/>
        </authorList>
    </citation>
    <scope>NUCLEOTIDE SEQUENCE [LARGE SCALE GENOMIC DNA]</scope>
    <source>
        <strain evidence="21 22">ATCC 50506</strain>
    </source>
</reference>
<dbReference type="GO" id="GO:0043139">
    <property type="term" value="F:5'-3' DNA helicase activity"/>
    <property type="evidence" value="ECO:0007669"/>
    <property type="project" value="UniProtKB-EC"/>
</dbReference>
<sequence length="619" mass="69685">MDRIELYESQKLFIEDARRVIDGGSVGIFSSPTGTGKTISLLSAVADYMDIEETEMDCRNRMLEKILFQGSRKAVFYCTRTHTQLAQAINELKKLGVRCNSVVLGSRKIYCLNEEIRKYKSSDEMNEACKEAVKEGKCMLHDGCEEFDGYGVIDVEDLLATGGRERFCPYYTARSYSQQCDIVFLPYQLLFTREGRKSADIDVKGSIVVVDEAHNIYDSVIQMNTASISFGTVDRYVKAMELYKKRYGGRMKRDGQFERVMEVLKKIGSFRCVHCRDMEGDEGVMGVSEFLLGAGIEDFNMLEIEDYIAVSGISRKLEGFEKDLNMKLPEISKFLSLLTMSDKSGRILYSSKGIKFTPLDASMYFEDVLECRSLLLAGGTMEPIDQLVSALRKRSPKYFSYGSVCKDFLPIVIRSGPSGKEIVVNYETRESPMSIKDVASSILNLSNAVRSGGMVCFLPSKAYLKILKEACGDTIGSKKALYEDSVTFEEYVQEVRRSPCILFAVMGGSLSEGVNFNDSLCRLLVVVGVPYPSQDLELKERAKFNGSGYTTAIAMKTVNQALGRALRHRDDYAVLVLLDKRYVQLSRLTSPWIREKIIHCNFGDGLFKTNKFLNKDRCL</sequence>
<dbReference type="GO" id="GO:0046872">
    <property type="term" value="F:metal ion binding"/>
    <property type="evidence" value="ECO:0007669"/>
    <property type="project" value="UniProtKB-KW"/>
</dbReference>
<evidence type="ECO:0000256" key="5">
    <source>
        <dbReference type="ARBA" id="ARBA00022723"/>
    </source>
</evidence>
<organism evidence="21 22">
    <name type="scientific">Encephalitozoon intestinalis (strain ATCC 50506)</name>
    <name type="common">Microsporidian parasite</name>
    <name type="synonym">Septata intestinalis</name>
    <dbReference type="NCBI Taxonomy" id="876142"/>
    <lineage>
        <taxon>Eukaryota</taxon>
        <taxon>Fungi</taxon>
        <taxon>Fungi incertae sedis</taxon>
        <taxon>Microsporidia</taxon>
        <taxon>Unikaryonidae</taxon>
        <taxon>Encephalitozoon</taxon>
    </lineage>
</organism>
<comment type="cofactor">
    <cofactor evidence="1">
        <name>[4Fe-4S] cluster</name>
        <dbReference type="ChEBI" id="CHEBI:49883"/>
    </cofactor>
</comment>
<evidence type="ECO:0000256" key="4">
    <source>
        <dbReference type="ARBA" id="ARBA00017386"/>
    </source>
</evidence>
<evidence type="ECO:0000256" key="13">
    <source>
        <dbReference type="ARBA" id="ARBA00023306"/>
    </source>
</evidence>
<dbReference type="GeneID" id="9698232"/>
<evidence type="ECO:0000259" key="20">
    <source>
        <dbReference type="PROSITE" id="PS51193"/>
    </source>
</evidence>
<dbReference type="SMART" id="SM00488">
    <property type="entry name" value="DEXDc2"/>
    <property type="match status" value="1"/>
</dbReference>
<dbReference type="GO" id="GO:0051536">
    <property type="term" value="F:iron-sulfur cluster binding"/>
    <property type="evidence" value="ECO:0007669"/>
    <property type="project" value="UniProtKB-KW"/>
</dbReference>
<dbReference type="RefSeq" id="XP_003073404.1">
    <property type="nucleotide sequence ID" value="XM_003073358.1"/>
</dbReference>
<evidence type="ECO:0000256" key="2">
    <source>
        <dbReference type="ARBA" id="ARBA00008435"/>
    </source>
</evidence>
<evidence type="ECO:0000256" key="15">
    <source>
        <dbReference type="ARBA" id="ARBA00044969"/>
    </source>
</evidence>
<keyword evidence="12" id="KW-0413">Isomerase</keyword>
<dbReference type="InterPro" id="IPR002464">
    <property type="entry name" value="DNA/RNA_helicase_DEAH_CS"/>
</dbReference>
<dbReference type="SMART" id="SM00491">
    <property type="entry name" value="HELICc2"/>
    <property type="match status" value="1"/>
</dbReference>
<comment type="similarity">
    <text evidence="2">Belongs to the DEAD box helicase family. DEAH subfamily. DDX11/CHL1 sub-subfamily.</text>
</comment>
<keyword evidence="6" id="KW-0547">Nucleotide-binding</keyword>
<evidence type="ECO:0000256" key="10">
    <source>
        <dbReference type="ARBA" id="ARBA00023004"/>
    </source>
</evidence>
<evidence type="ECO:0000256" key="14">
    <source>
        <dbReference type="ARBA" id="ARBA00029709"/>
    </source>
</evidence>
<keyword evidence="11" id="KW-0411">Iron-sulfur</keyword>
<evidence type="ECO:0000256" key="12">
    <source>
        <dbReference type="ARBA" id="ARBA00023235"/>
    </source>
</evidence>
<dbReference type="SUPFAM" id="SSF52540">
    <property type="entry name" value="P-loop containing nucleoside triphosphate hydrolases"/>
    <property type="match status" value="1"/>
</dbReference>